<dbReference type="Proteomes" id="UP000037923">
    <property type="component" value="Unassembled WGS sequence"/>
</dbReference>
<evidence type="ECO:0000313" key="3">
    <source>
        <dbReference type="EMBL" id="KPA76723.1"/>
    </source>
</evidence>
<accession>A0A0M9FVA3</accession>
<dbReference type="EMBL" id="LGTL01000019">
    <property type="protein sequence ID" value="KPA76724.1"/>
    <property type="molecule type" value="Genomic_DNA"/>
</dbReference>
<name>A0A0M9FVA3_LEPPY</name>
<feature type="region of interest" description="Disordered" evidence="2">
    <location>
        <begin position="401"/>
        <end position="435"/>
    </location>
</feature>
<proteinExistence type="predicted"/>
<comment type="caution">
    <text evidence="3">The sequence shown here is derived from an EMBL/GenBank/DDBJ whole genome shotgun (WGS) entry which is preliminary data.</text>
</comment>
<evidence type="ECO:0000313" key="4">
    <source>
        <dbReference type="Proteomes" id="UP000037923"/>
    </source>
</evidence>
<evidence type="ECO:0000256" key="1">
    <source>
        <dbReference type="SAM" id="Coils"/>
    </source>
</evidence>
<feature type="compositionally biased region" description="Polar residues" evidence="2">
    <location>
        <begin position="203"/>
        <end position="222"/>
    </location>
</feature>
<dbReference type="GeneID" id="26907841"/>
<dbReference type="RefSeq" id="XP_015655163.1">
    <property type="nucleotide sequence ID" value="XM_015806241.1"/>
</dbReference>
<keyword evidence="1" id="KW-0175">Coiled coil</keyword>
<reference evidence="3 4" key="1">
    <citation type="submission" date="2015-07" db="EMBL/GenBank/DDBJ databases">
        <title>High-quality genome of monoxenous trypanosomatid Leptomonas pyrrhocoris.</title>
        <authorList>
            <person name="Flegontov P."/>
            <person name="Butenko A."/>
            <person name="Firsov S."/>
            <person name="Vlcek C."/>
            <person name="Logacheva M.D."/>
            <person name="Field M."/>
            <person name="Filatov D."/>
            <person name="Flegontova O."/>
            <person name="Gerasimov E."/>
            <person name="Jackson A.P."/>
            <person name="Kelly S."/>
            <person name="Opperdoes F."/>
            <person name="O'Reilly A."/>
            <person name="Votypka J."/>
            <person name="Yurchenko V."/>
            <person name="Lukes J."/>
        </authorList>
    </citation>
    <scope>NUCLEOTIDE SEQUENCE [LARGE SCALE GENOMIC DNA]</scope>
    <source>
        <strain evidence="3">H10</strain>
    </source>
</reference>
<feature type="region of interest" description="Disordered" evidence="2">
    <location>
        <begin position="149"/>
        <end position="190"/>
    </location>
</feature>
<feature type="compositionally biased region" description="Polar residues" evidence="2">
    <location>
        <begin position="162"/>
        <end position="173"/>
    </location>
</feature>
<feature type="region of interest" description="Disordered" evidence="2">
    <location>
        <begin position="13"/>
        <end position="39"/>
    </location>
</feature>
<gene>
    <name evidence="3" type="ORF">ABB37_07556</name>
</gene>
<sequence length="435" mass="46252">MAELFNDPVYVFPLDGSEGRPRNTANSQSTTPGQTSSTEVFSGPVIPEHHGSVSSIVSSGQYEVAARERRVSCSPRGDNLISVVTRSGDELHYPVVHGRAGGSICAQSAGLEPMMPNAAAARSDVATRVRRHASLMAKSVSPHVVLHEEDKEAETAAETTEMYQQSRATPSSIQRHRHGSMGSNRSPLPTLALRGEPVEETVRTTSPQLPSACSSLTNTPRQTARRPSVATSLRDLSALDNDADRHVHAVVDGVAVRVEETGVSTPEMAEYFADTTSDAHLQSSGVFDNNLLGSSSSSLALHHSFATQRQSQQYGTVAVVHHPQTETGVGGGPARSGSRVSHFMHPMLERLMHRIEEQAAVSQQLLQRMDALEGTNKMLVDRLLKLEAAMGASQGGEEVVARVSAESASPSVTRASSSMNSAAGPSTRAPSKAVN</sequence>
<dbReference type="VEuPathDB" id="TriTrypDB:LpyrH10_19_1070"/>
<feature type="region of interest" description="Disordered" evidence="2">
    <location>
        <begin position="202"/>
        <end position="229"/>
    </location>
</feature>
<dbReference type="EMBL" id="LGTL01000019">
    <property type="protein sequence ID" value="KPA76723.1"/>
    <property type="molecule type" value="Genomic_DNA"/>
</dbReference>
<feature type="compositionally biased region" description="Low complexity" evidence="2">
    <location>
        <begin position="27"/>
        <end position="38"/>
    </location>
</feature>
<dbReference type="RefSeq" id="XP_015655162.1">
    <property type="nucleotide sequence ID" value="XM_015806240.1"/>
</dbReference>
<keyword evidence="4" id="KW-1185">Reference proteome</keyword>
<dbReference type="AlphaFoldDB" id="A0A0M9FVA3"/>
<dbReference type="OrthoDB" id="273583at2759"/>
<evidence type="ECO:0000256" key="2">
    <source>
        <dbReference type="SAM" id="MobiDB-lite"/>
    </source>
</evidence>
<dbReference type="OMA" id="EDQSASM"/>
<feature type="coiled-coil region" evidence="1">
    <location>
        <begin position="348"/>
        <end position="389"/>
    </location>
</feature>
<protein>
    <submittedName>
        <fullName evidence="3">Uncharacterized protein</fullName>
    </submittedName>
</protein>
<feature type="compositionally biased region" description="Low complexity" evidence="2">
    <location>
        <begin position="407"/>
        <end position="418"/>
    </location>
</feature>
<organism evidence="3 4">
    <name type="scientific">Leptomonas pyrrhocoris</name>
    <name type="common">Firebug parasite</name>
    <dbReference type="NCBI Taxonomy" id="157538"/>
    <lineage>
        <taxon>Eukaryota</taxon>
        <taxon>Discoba</taxon>
        <taxon>Euglenozoa</taxon>
        <taxon>Kinetoplastea</taxon>
        <taxon>Metakinetoplastina</taxon>
        <taxon>Trypanosomatida</taxon>
        <taxon>Trypanosomatidae</taxon>
        <taxon>Leishmaniinae</taxon>
        <taxon>Leptomonas</taxon>
    </lineage>
</organism>